<evidence type="ECO:0000256" key="7">
    <source>
        <dbReference type="ARBA" id="ARBA00049663"/>
    </source>
</evidence>
<proteinExistence type="inferred from homology"/>
<dbReference type="RefSeq" id="WP_064462022.1">
    <property type="nucleotide sequence ID" value="NZ_CP017080.1"/>
</dbReference>
<evidence type="ECO:0000313" key="8">
    <source>
        <dbReference type="EMBL" id="AOH53498.1"/>
    </source>
</evidence>
<gene>
    <name evidence="8" type="ORF">ABE28_003970</name>
</gene>
<keyword evidence="4" id="KW-0812">Transmembrane</keyword>
<evidence type="ECO:0000313" key="9">
    <source>
        <dbReference type="Proteomes" id="UP000077926"/>
    </source>
</evidence>
<keyword evidence="6" id="KW-0472">Membrane</keyword>
<keyword evidence="9" id="KW-1185">Reference proteome</keyword>
<organism evidence="8 9">
    <name type="scientific">Peribacillus muralis</name>
    <dbReference type="NCBI Taxonomy" id="264697"/>
    <lineage>
        <taxon>Bacteria</taxon>
        <taxon>Bacillati</taxon>
        <taxon>Bacillota</taxon>
        <taxon>Bacilli</taxon>
        <taxon>Bacillales</taxon>
        <taxon>Bacillaceae</taxon>
        <taxon>Peribacillus</taxon>
    </lineage>
</organism>
<comment type="subcellular location">
    <subcellularLocation>
        <location evidence="1">Cell membrane</location>
        <topology evidence="1">Multi-pass membrane protein</topology>
    </subcellularLocation>
</comment>
<dbReference type="PANTHER" id="PTHR30354">
    <property type="entry name" value="GNT FAMILY GLUCONATE TRANSPORTER"/>
    <property type="match status" value="1"/>
</dbReference>
<protein>
    <submittedName>
        <fullName evidence="8">Uncharacterized protein</fullName>
    </submittedName>
</protein>
<dbReference type="Proteomes" id="UP000077926">
    <property type="component" value="Chromosome"/>
</dbReference>
<keyword evidence="2" id="KW-0813">Transport</keyword>
<name>A0A1B3XJV2_9BACI</name>
<evidence type="ECO:0000256" key="1">
    <source>
        <dbReference type="ARBA" id="ARBA00004651"/>
    </source>
</evidence>
<evidence type="ECO:0000256" key="3">
    <source>
        <dbReference type="ARBA" id="ARBA00022475"/>
    </source>
</evidence>
<dbReference type="PANTHER" id="PTHR30354:SF22">
    <property type="entry name" value="HIGH-AFFINITY GLUCONATE TRANSPORTER"/>
    <property type="match status" value="1"/>
</dbReference>
<sequence>MAMILLIIARGGAVKQVLIDSHIDQYIAGIMAESTLSPLIPTCLIAAILRVAIRSATVAGITAAPLVAATGVGPELMVLAAGA</sequence>
<dbReference type="Pfam" id="PF02447">
    <property type="entry name" value="GntP_permease"/>
    <property type="match status" value="1"/>
</dbReference>
<evidence type="ECO:0000256" key="5">
    <source>
        <dbReference type="ARBA" id="ARBA00022989"/>
    </source>
</evidence>
<keyword evidence="5" id="KW-1133">Transmembrane helix</keyword>
<evidence type="ECO:0000256" key="6">
    <source>
        <dbReference type="ARBA" id="ARBA00023136"/>
    </source>
</evidence>
<evidence type="ECO:0000256" key="2">
    <source>
        <dbReference type="ARBA" id="ARBA00022448"/>
    </source>
</evidence>
<dbReference type="STRING" id="264697.ABE28_003970"/>
<dbReference type="InterPro" id="IPR003474">
    <property type="entry name" value="Glcn_transporter"/>
</dbReference>
<dbReference type="EMBL" id="CP017080">
    <property type="protein sequence ID" value="AOH53498.1"/>
    <property type="molecule type" value="Genomic_DNA"/>
</dbReference>
<accession>A0A1B3XJV2</accession>
<dbReference type="KEGG" id="bmur:ABE28_003970"/>
<dbReference type="GO" id="GO:0005886">
    <property type="term" value="C:plasma membrane"/>
    <property type="evidence" value="ECO:0007669"/>
    <property type="project" value="UniProtKB-SubCell"/>
</dbReference>
<reference evidence="8 9" key="1">
    <citation type="submission" date="2016-08" db="EMBL/GenBank/DDBJ databases">
        <title>Complete genome sequence of Bacillus muralis G25-68, a strain with toxicity to nematodes.</title>
        <authorList>
            <person name="Zheng Z."/>
        </authorList>
    </citation>
    <scope>NUCLEOTIDE SEQUENCE [LARGE SCALE GENOMIC DNA]</scope>
    <source>
        <strain evidence="8 9">G25-68</strain>
    </source>
</reference>
<keyword evidence="3" id="KW-1003">Cell membrane</keyword>
<evidence type="ECO:0000256" key="4">
    <source>
        <dbReference type="ARBA" id="ARBA00022692"/>
    </source>
</evidence>
<dbReference type="GO" id="GO:0015128">
    <property type="term" value="F:gluconate transmembrane transporter activity"/>
    <property type="evidence" value="ECO:0007669"/>
    <property type="project" value="InterPro"/>
</dbReference>
<comment type="similarity">
    <text evidence="7">Belongs to the GntP permease family.</text>
</comment>
<dbReference type="AlphaFoldDB" id="A0A1B3XJV2"/>